<evidence type="ECO:0000313" key="1">
    <source>
        <dbReference type="EMBL" id="MBW0586780.1"/>
    </source>
</evidence>
<dbReference type="PANTHER" id="PTHR37984">
    <property type="entry name" value="PROTEIN CBG26694"/>
    <property type="match status" value="1"/>
</dbReference>
<organism evidence="1 2">
    <name type="scientific">Austropuccinia psidii MF-1</name>
    <dbReference type="NCBI Taxonomy" id="1389203"/>
    <lineage>
        <taxon>Eukaryota</taxon>
        <taxon>Fungi</taxon>
        <taxon>Dikarya</taxon>
        <taxon>Basidiomycota</taxon>
        <taxon>Pucciniomycotina</taxon>
        <taxon>Pucciniomycetes</taxon>
        <taxon>Pucciniales</taxon>
        <taxon>Sphaerophragmiaceae</taxon>
        <taxon>Austropuccinia</taxon>
    </lineage>
</organism>
<dbReference type="InterPro" id="IPR036397">
    <property type="entry name" value="RNaseH_sf"/>
</dbReference>
<evidence type="ECO:0008006" key="3">
    <source>
        <dbReference type="Google" id="ProtNLM"/>
    </source>
</evidence>
<reference evidence="1" key="1">
    <citation type="submission" date="2021-03" db="EMBL/GenBank/DDBJ databases">
        <title>Draft genome sequence of rust myrtle Austropuccinia psidii MF-1, a brazilian biotype.</title>
        <authorList>
            <person name="Quecine M.C."/>
            <person name="Pachon D.M.R."/>
            <person name="Bonatelli M.L."/>
            <person name="Correr F.H."/>
            <person name="Franceschini L.M."/>
            <person name="Leite T.F."/>
            <person name="Margarido G.R.A."/>
            <person name="Almeida C.A."/>
            <person name="Ferrarezi J.A."/>
            <person name="Labate C.A."/>
        </authorList>
    </citation>
    <scope>NUCLEOTIDE SEQUENCE</scope>
    <source>
        <strain evidence="1">MF-1</strain>
    </source>
</reference>
<dbReference type="Gene3D" id="3.30.70.270">
    <property type="match status" value="1"/>
</dbReference>
<proteinExistence type="predicted"/>
<sequence>MMNTIFPHELSEIWLSIYIDDIIICPETWQLHLKRLSFVLNKILQVNMKIFLKKCNFGFHELKALGQRDPKLTSGLWTNLNMLLATKKSFSTAYHPQKGGLAERMIQTFEDMITRFCAYGLELKNSDGFTHEWCTLIPTLELAYKTSIHASTGKTPSMFEKGWNPKLPVDTLNKYLVDIHPTT</sequence>
<dbReference type="InterPro" id="IPR012337">
    <property type="entry name" value="RNaseH-like_sf"/>
</dbReference>
<dbReference type="Gene3D" id="3.30.420.10">
    <property type="entry name" value="Ribonuclease H-like superfamily/Ribonuclease H"/>
    <property type="match status" value="1"/>
</dbReference>
<dbReference type="InterPro" id="IPR043128">
    <property type="entry name" value="Rev_trsase/Diguanyl_cyclase"/>
</dbReference>
<evidence type="ECO:0000313" key="2">
    <source>
        <dbReference type="Proteomes" id="UP000765509"/>
    </source>
</evidence>
<dbReference type="SUPFAM" id="SSF56672">
    <property type="entry name" value="DNA/RNA polymerases"/>
    <property type="match status" value="1"/>
</dbReference>
<name>A0A9Q3KWP6_9BASI</name>
<protein>
    <recommendedName>
        <fullName evidence="3">Integrase catalytic domain-containing protein</fullName>
    </recommendedName>
</protein>
<gene>
    <name evidence="1" type="ORF">O181_126495</name>
</gene>
<dbReference type="InterPro" id="IPR043502">
    <property type="entry name" value="DNA/RNA_pol_sf"/>
</dbReference>
<accession>A0A9Q3KWP6</accession>
<dbReference type="SUPFAM" id="SSF53098">
    <property type="entry name" value="Ribonuclease H-like"/>
    <property type="match status" value="1"/>
</dbReference>
<dbReference type="OrthoDB" id="2273864at2759"/>
<keyword evidence="2" id="KW-1185">Reference proteome</keyword>
<dbReference type="GO" id="GO:0003676">
    <property type="term" value="F:nucleic acid binding"/>
    <property type="evidence" value="ECO:0007669"/>
    <property type="project" value="InterPro"/>
</dbReference>
<dbReference type="Proteomes" id="UP000765509">
    <property type="component" value="Unassembled WGS sequence"/>
</dbReference>
<dbReference type="AlphaFoldDB" id="A0A9Q3KWP6"/>
<dbReference type="InterPro" id="IPR050951">
    <property type="entry name" value="Retrovirus_Pol_polyprotein"/>
</dbReference>
<dbReference type="PANTHER" id="PTHR37984:SF15">
    <property type="entry name" value="INTEGRASE CATALYTIC DOMAIN-CONTAINING PROTEIN"/>
    <property type="match status" value="1"/>
</dbReference>
<dbReference type="EMBL" id="AVOT02124895">
    <property type="protein sequence ID" value="MBW0586780.1"/>
    <property type="molecule type" value="Genomic_DNA"/>
</dbReference>
<comment type="caution">
    <text evidence="1">The sequence shown here is derived from an EMBL/GenBank/DDBJ whole genome shotgun (WGS) entry which is preliminary data.</text>
</comment>